<evidence type="ECO:0000313" key="2">
    <source>
        <dbReference type="EMBL" id="KAA8515355.1"/>
    </source>
</evidence>
<dbReference type="Pfam" id="PF14223">
    <property type="entry name" value="Retrotran_gag_2"/>
    <property type="match status" value="1"/>
</dbReference>
<protein>
    <recommendedName>
        <fullName evidence="1">Retrovirus-related Pol polyprotein from transposon TNT 1-94-like beta-barrel domain-containing protein</fullName>
    </recommendedName>
</protein>
<reference evidence="2 3" key="1">
    <citation type="submission" date="2019-09" db="EMBL/GenBank/DDBJ databases">
        <title>A chromosome-level genome assembly of the Chinese tupelo Nyssa sinensis.</title>
        <authorList>
            <person name="Yang X."/>
            <person name="Kang M."/>
            <person name="Yang Y."/>
            <person name="Xiong H."/>
            <person name="Wang M."/>
            <person name="Zhang Z."/>
            <person name="Wang Z."/>
            <person name="Wu H."/>
            <person name="Ma T."/>
            <person name="Liu J."/>
            <person name="Xi Z."/>
        </authorList>
    </citation>
    <scope>NUCLEOTIDE SEQUENCE [LARGE SCALE GENOMIC DNA]</scope>
    <source>
        <strain evidence="2">J267</strain>
        <tissue evidence="2">Leaf</tissue>
    </source>
</reference>
<organism evidence="2 3">
    <name type="scientific">Nyssa sinensis</name>
    <dbReference type="NCBI Taxonomy" id="561372"/>
    <lineage>
        <taxon>Eukaryota</taxon>
        <taxon>Viridiplantae</taxon>
        <taxon>Streptophyta</taxon>
        <taxon>Embryophyta</taxon>
        <taxon>Tracheophyta</taxon>
        <taxon>Spermatophyta</taxon>
        <taxon>Magnoliopsida</taxon>
        <taxon>eudicotyledons</taxon>
        <taxon>Gunneridae</taxon>
        <taxon>Pentapetalae</taxon>
        <taxon>asterids</taxon>
        <taxon>Cornales</taxon>
        <taxon>Nyssaceae</taxon>
        <taxon>Nyssa</taxon>
    </lineage>
</organism>
<proteinExistence type="predicted"/>
<dbReference type="PANTHER" id="PTHR47481:SF10">
    <property type="entry name" value="COPIA-LIKE POLYPROTEIN_RETROTRANSPOSON"/>
    <property type="match status" value="1"/>
</dbReference>
<feature type="domain" description="Retrovirus-related Pol polyprotein from transposon TNT 1-94-like beta-barrel" evidence="1">
    <location>
        <begin position="124"/>
        <end position="200"/>
    </location>
</feature>
<dbReference type="AlphaFoldDB" id="A0A5J4Z9W4"/>
<dbReference type="PANTHER" id="PTHR47481">
    <property type="match status" value="1"/>
</dbReference>
<dbReference type="Pfam" id="PF22936">
    <property type="entry name" value="Pol_BBD"/>
    <property type="match status" value="1"/>
</dbReference>
<gene>
    <name evidence="2" type="ORF">F0562_018415</name>
</gene>
<sequence length="260" mass="28555">MATKLPNANPNLTSSAAHTITVKLTSTNYILWKTQVIPFLKGNQLFSFIDGSAPRPSPTINDEPNPEYDKWVLQDQLLFSALSATLTDDILAQVVDCSTSHEVWTTLHANTTTYAPSSSNPNCWFPDTAATNHFTSNFSTLNLDSHPYQGTDQVCIGDGSSLPIQHSGTGILPTPSGNYLLRHLFYVPAISRNLLSVRQFCCDNNVYFQFNSTGFVVNDMRTQTVFLRGLVKDGLYVLPTDAHAVASIPKQAHIGERTSS</sequence>
<name>A0A5J4Z9W4_9ASTE</name>
<dbReference type="Proteomes" id="UP000325577">
    <property type="component" value="Linkage Group LG9"/>
</dbReference>
<dbReference type="EMBL" id="CM018052">
    <property type="protein sequence ID" value="KAA8515355.1"/>
    <property type="molecule type" value="Genomic_DNA"/>
</dbReference>
<dbReference type="OrthoDB" id="1845088at2759"/>
<keyword evidence="3" id="KW-1185">Reference proteome</keyword>
<accession>A0A5J4Z9W4</accession>
<evidence type="ECO:0000259" key="1">
    <source>
        <dbReference type="Pfam" id="PF22936"/>
    </source>
</evidence>
<evidence type="ECO:0000313" key="3">
    <source>
        <dbReference type="Proteomes" id="UP000325577"/>
    </source>
</evidence>
<dbReference type="InterPro" id="IPR054722">
    <property type="entry name" value="PolX-like_BBD"/>
</dbReference>